<dbReference type="AlphaFoldDB" id="A0A4Q4M1U6"/>
<organism evidence="1 2">
    <name type="scientific">Alternaria tenuissima</name>
    <dbReference type="NCBI Taxonomy" id="119927"/>
    <lineage>
        <taxon>Eukaryota</taxon>
        <taxon>Fungi</taxon>
        <taxon>Dikarya</taxon>
        <taxon>Ascomycota</taxon>
        <taxon>Pezizomycotina</taxon>
        <taxon>Dothideomycetes</taxon>
        <taxon>Pleosporomycetidae</taxon>
        <taxon>Pleosporales</taxon>
        <taxon>Pleosporineae</taxon>
        <taxon>Pleosporaceae</taxon>
        <taxon>Alternaria</taxon>
        <taxon>Alternaria sect. Alternaria</taxon>
        <taxon>Alternaria alternata complex</taxon>
    </lineage>
</organism>
<gene>
    <name evidence="1" type="ORF">AA0114_g11292</name>
</gene>
<proteinExistence type="predicted"/>
<dbReference type="EMBL" id="PDXA01000057">
    <property type="protein sequence ID" value="RYN39434.1"/>
    <property type="molecule type" value="Genomic_DNA"/>
</dbReference>
<dbReference type="Proteomes" id="UP000292402">
    <property type="component" value="Unassembled WGS sequence"/>
</dbReference>
<accession>A0A4Q4M1U6</accession>
<name>A0A4Q4M1U6_9PLEO</name>
<comment type="caution">
    <text evidence="1">The sequence shown here is derived from an EMBL/GenBank/DDBJ whole genome shotgun (WGS) entry which is preliminary data.</text>
</comment>
<sequence length="140" mass="16000">MCIFECNVLLHFFSHGYGRATRTQRAQDIRYDGDLIDEAGEYEISDGRMVDVEIGWMSEEHLSYGRWVNAPSKQMDDGGNRKHEKVRGIKERSLVHVGVCAFNSNPHVGFGSRLWLTILGRSPILRTRKAKEAYIIVMAE</sequence>
<protein>
    <submittedName>
        <fullName evidence="1">Uncharacterized protein</fullName>
    </submittedName>
</protein>
<reference evidence="2" key="1">
    <citation type="journal article" date="2019" name="bioRxiv">
        <title>Genomics, evolutionary history and diagnostics of the Alternaria alternata species group including apple and Asian pear pathotypes.</title>
        <authorList>
            <person name="Armitage A.D."/>
            <person name="Cockerton H.M."/>
            <person name="Sreenivasaprasad S."/>
            <person name="Woodhall J.W."/>
            <person name="Lane C.R."/>
            <person name="Harrison R.J."/>
            <person name="Clarkson J.P."/>
        </authorList>
    </citation>
    <scope>NUCLEOTIDE SEQUENCE [LARGE SCALE GENOMIC DNA]</scope>
    <source>
        <strain evidence="2">FERA 1082</strain>
    </source>
</reference>
<evidence type="ECO:0000313" key="1">
    <source>
        <dbReference type="EMBL" id="RYN39434.1"/>
    </source>
</evidence>
<evidence type="ECO:0000313" key="2">
    <source>
        <dbReference type="Proteomes" id="UP000292402"/>
    </source>
</evidence>